<dbReference type="InterPro" id="IPR002640">
    <property type="entry name" value="Arylesterase"/>
</dbReference>
<feature type="binding site" evidence="6">
    <location>
        <position position="224"/>
    </location>
    <ligand>
        <name>Ca(2+)</name>
        <dbReference type="ChEBI" id="CHEBI:29108"/>
        <label>1</label>
        <note>catalytic</note>
    </ligand>
</feature>
<evidence type="ECO:0000313" key="12">
    <source>
        <dbReference type="Proteomes" id="UP000829354"/>
    </source>
</evidence>
<dbReference type="GO" id="GO:0004064">
    <property type="term" value="F:arylesterase activity"/>
    <property type="evidence" value="ECO:0007669"/>
    <property type="project" value="InterPro"/>
</dbReference>
<keyword evidence="6" id="KW-0106">Calcium</keyword>
<organism evidence="10 12">
    <name type="scientific">Caenorhabditis briggsae</name>
    <dbReference type="NCBI Taxonomy" id="6238"/>
    <lineage>
        <taxon>Eukaryota</taxon>
        <taxon>Metazoa</taxon>
        <taxon>Ecdysozoa</taxon>
        <taxon>Nematoda</taxon>
        <taxon>Chromadorea</taxon>
        <taxon>Rhabditida</taxon>
        <taxon>Rhabditina</taxon>
        <taxon>Rhabditomorpha</taxon>
        <taxon>Rhabditoidea</taxon>
        <taxon>Rhabditidae</taxon>
        <taxon>Peloderinae</taxon>
        <taxon>Caenorhabditis</taxon>
    </lineage>
</organism>
<dbReference type="Pfam" id="PF01731">
    <property type="entry name" value="Arylesterase"/>
    <property type="match status" value="1"/>
</dbReference>
<dbReference type="EMBL" id="CP090891">
    <property type="protein sequence ID" value="ULU11830.1"/>
    <property type="molecule type" value="Genomic_DNA"/>
</dbReference>
<keyword evidence="8" id="KW-0472">Membrane</keyword>
<comment type="similarity">
    <text evidence="1">Belongs to the paraoxonase family.</text>
</comment>
<accession>A0AAE9J2U2</accession>
<evidence type="ECO:0000256" key="3">
    <source>
        <dbReference type="ARBA" id="ARBA00023157"/>
    </source>
</evidence>
<keyword evidence="3 7" id="KW-1015">Disulfide bond</keyword>
<evidence type="ECO:0000256" key="8">
    <source>
        <dbReference type="SAM" id="Phobius"/>
    </source>
</evidence>
<feature type="binding site" evidence="6">
    <location>
        <position position="271"/>
    </location>
    <ligand>
        <name>Ca(2+)</name>
        <dbReference type="ChEBI" id="CHEBI:29108"/>
        <label>1</label>
        <note>catalytic</note>
    </ligand>
</feature>
<feature type="binding site" evidence="6">
    <location>
        <position position="270"/>
    </location>
    <ligand>
        <name>Ca(2+)</name>
        <dbReference type="ChEBI" id="CHEBI:29108"/>
        <label>1</label>
        <note>catalytic</note>
    </ligand>
</feature>
<name>A0AAE9J2U2_CAEBR</name>
<proteinExistence type="inferred from homology"/>
<dbReference type="PANTHER" id="PTHR11799">
    <property type="entry name" value="PARAOXONASE"/>
    <property type="match status" value="1"/>
</dbReference>
<evidence type="ECO:0000256" key="4">
    <source>
        <dbReference type="ARBA" id="ARBA00023180"/>
    </source>
</evidence>
<gene>
    <name evidence="9" type="ORF">L3Y34_015311</name>
    <name evidence="10" type="ORF">L5515_001390</name>
</gene>
<feature type="active site" description="Proton acceptor" evidence="5">
    <location>
        <position position="115"/>
    </location>
</feature>
<evidence type="ECO:0000256" key="1">
    <source>
        <dbReference type="ARBA" id="ARBA00008595"/>
    </source>
</evidence>
<keyword evidence="6" id="KW-0479">Metal-binding</keyword>
<dbReference type="EMBL" id="CP092620">
    <property type="protein sequence ID" value="UMM12785.1"/>
    <property type="molecule type" value="Genomic_DNA"/>
</dbReference>
<dbReference type="Proteomes" id="UP000829354">
    <property type="component" value="Chromosome I"/>
</dbReference>
<sequence>MSKMFFKAVFIVLFGIAIQFLFKTLLMMDINKRVYNHRPGECRIVEGPKQGSEDFEVIEDKKIAFISSGVVYLPKSPSDVTWKGEIYLYDLTKRTYKAELIPVLNLENPEEFYPHGLSHWRMKDGTIRLFVVVHSKTFQHSVVVLDYDEKKKQLNHVKTIKDEKFVRPNDIIATGENSFLVSNDGGTQTELGNMLELISGIYKGGVVYFDGKVSHDVIENETANGISLSRNAKTLFVSHINRETIGIYAWDQKLVSVRKISEVETLTGCDNFFIDPENQMWTGCHPVTKDVVAHFGNRSDPTLYGPSQVLRITFSKDFQKAEMVEILADDGRLVSASTIAFPFENGKKILIGTVGRNPLHCDVNVPLNLY</sequence>
<feature type="binding site" evidence="6">
    <location>
        <position position="169"/>
    </location>
    <ligand>
        <name>Ca(2+)</name>
        <dbReference type="ChEBI" id="CHEBI:29108"/>
        <label>2</label>
    </ligand>
</feature>
<evidence type="ECO:0000313" key="9">
    <source>
        <dbReference type="EMBL" id="ULU11830.1"/>
    </source>
</evidence>
<keyword evidence="12" id="KW-1185">Reference proteome</keyword>
<feature type="transmembrane region" description="Helical" evidence="8">
    <location>
        <begin position="6"/>
        <end position="26"/>
    </location>
</feature>
<evidence type="ECO:0008006" key="13">
    <source>
        <dbReference type="Google" id="ProtNLM"/>
    </source>
</evidence>
<protein>
    <recommendedName>
        <fullName evidence="13">Arylesterase</fullName>
    </recommendedName>
</protein>
<dbReference type="SUPFAM" id="SSF63829">
    <property type="entry name" value="Calcium-dependent phosphotriesterase"/>
    <property type="match status" value="1"/>
</dbReference>
<dbReference type="Gene3D" id="2.120.10.30">
    <property type="entry name" value="TolB, C-terminal domain"/>
    <property type="match status" value="1"/>
</dbReference>
<reference evidence="9 11" key="2">
    <citation type="submission" date="2022-05" db="EMBL/GenBank/DDBJ databases">
        <title>Chromosome-level reference genomes for two strains of Caenorhabditis briggsae: an improved platform for comparative genomics.</title>
        <authorList>
            <person name="Stevens L."/>
            <person name="Andersen E.C."/>
        </authorList>
    </citation>
    <scope>NUCLEOTIDE SEQUENCE [LARGE SCALE GENOMIC DNA]</scope>
    <source>
        <strain evidence="9">QX1410_ONT</strain>
        <tissue evidence="9">Whole-organism</tissue>
    </source>
</reference>
<feature type="binding site" evidence="6">
    <location>
        <position position="117"/>
    </location>
    <ligand>
        <name>Ca(2+)</name>
        <dbReference type="ChEBI" id="CHEBI:29108"/>
        <label>2</label>
    </ligand>
</feature>
<feature type="binding site" evidence="6">
    <location>
        <position position="53"/>
    </location>
    <ligand>
        <name>Ca(2+)</name>
        <dbReference type="ChEBI" id="CHEBI:29108"/>
        <label>1</label>
        <note>catalytic</note>
    </ligand>
</feature>
<reference evidence="10 12" key="1">
    <citation type="submission" date="2022-04" db="EMBL/GenBank/DDBJ databases">
        <title>Chromosome-level reference genomes for two strains of Caenorhabditis briggsae: an improved platform for comparative genomics.</title>
        <authorList>
            <person name="Stevens L."/>
            <person name="Andersen E."/>
        </authorList>
    </citation>
    <scope>NUCLEOTIDE SEQUENCE [LARGE SCALE GENOMIC DNA]</scope>
    <source>
        <strain evidence="10">VX34</strain>
        <tissue evidence="10">Whole-organism</tissue>
    </source>
</reference>
<dbReference type="PANTHER" id="PTHR11799:SF12">
    <property type="entry name" value="PARAOXONASE-RELATED"/>
    <property type="match status" value="1"/>
</dbReference>
<keyword evidence="4" id="KW-0325">Glycoprotein</keyword>
<comment type="cofactor">
    <cofactor evidence="6">
        <name>Ca(2+)</name>
        <dbReference type="ChEBI" id="CHEBI:29108"/>
    </cofactor>
    <text evidence="6">Binds 2 calcium ions per subunit.</text>
</comment>
<evidence type="ECO:0000313" key="11">
    <source>
        <dbReference type="Proteomes" id="UP000827892"/>
    </source>
</evidence>
<keyword evidence="2" id="KW-0378">Hydrolase</keyword>
<evidence type="ECO:0000256" key="7">
    <source>
        <dbReference type="PIRSR" id="PIRSR602640-3"/>
    </source>
</evidence>
<feature type="binding site" evidence="6">
    <location>
        <position position="54"/>
    </location>
    <ligand>
        <name>Ca(2+)</name>
        <dbReference type="ChEBI" id="CHEBI:29108"/>
        <label>2</label>
    </ligand>
</feature>
<dbReference type="InterPro" id="IPR011042">
    <property type="entry name" value="6-blade_b-propeller_TolB-like"/>
</dbReference>
<dbReference type="GO" id="GO:0046872">
    <property type="term" value="F:metal ion binding"/>
    <property type="evidence" value="ECO:0007669"/>
    <property type="project" value="UniProtKB-KW"/>
</dbReference>
<dbReference type="Proteomes" id="UP000827892">
    <property type="component" value="Chromosome I"/>
</dbReference>
<evidence type="ECO:0000256" key="2">
    <source>
        <dbReference type="ARBA" id="ARBA00022801"/>
    </source>
</evidence>
<feature type="disulfide bond" description="In form B" evidence="7">
    <location>
        <begin position="42"/>
        <end position="361"/>
    </location>
</feature>
<evidence type="ECO:0000313" key="10">
    <source>
        <dbReference type="EMBL" id="UMM12785.1"/>
    </source>
</evidence>
<keyword evidence="8" id="KW-0812">Transmembrane</keyword>
<evidence type="ECO:0000256" key="6">
    <source>
        <dbReference type="PIRSR" id="PIRSR602640-2"/>
    </source>
</evidence>
<evidence type="ECO:0000256" key="5">
    <source>
        <dbReference type="PIRSR" id="PIRSR602640-1"/>
    </source>
</evidence>
<dbReference type="AlphaFoldDB" id="A0AAE9J2U2"/>
<keyword evidence="8" id="KW-1133">Transmembrane helix</keyword>
<feature type="binding site" evidence="6">
    <location>
        <position position="170"/>
    </location>
    <ligand>
        <name>Ca(2+)</name>
        <dbReference type="ChEBI" id="CHEBI:29108"/>
        <label>1</label>
        <note>catalytic</note>
    </ligand>
</feature>
<dbReference type="InterPro" id="IPR051288">
    <property type="entry name" value="Serum_paraoxonase/arylesterase"/>
</dbReference>